<name>A0A2U1JLF6_9FLAO</name>
<reference evidence="1 2" key="1">
    <citation type="submission" date="2018-04" db="EMBL/GenBank/DDBJ databases">
        <title>Flavobacterium sp. nov., isolated from glacier ice.</title>
        <authorList>
            <person name="Liu Q."/>
            <person name="Xin Y.-H."/>
        </authorList>
    </citation>
    <scope>NUCLEOTIDE SEQUENCE [LARGE SCALE GENOMIC DNA]</scope>
    <source>
        <strain evidence="1 2">RB1R5</strain>
    </source>
</reference>
<evidence type="ECO:0000313" key="1">
    <source>
        <dbReference type="EMBL" id="PWA05688.1"/>
    </source>
</evidence>
<dbReference type="OrthoDB" id="9806253at2"/>
<proteinExistence type="predicted"/>
<comment type="caution">
    <text evidence="1">The sequence shown here is derived from an EMBL/GenBank/DDBJ whole genome shotgun (WGS) entry which is preliminary data.</text>
</comment>
<organism evidence="1 2">
    <name type="scientific">Flavobacterium psychrotolerans</name>
    <dbReference type="NCBI Taxonomy" id="2169410"/>
    <lineage>
        <taxon>Bacteria</taxon>
        <taxon>Pseudomonadati</taxon>
        <taxon>Bacteroidota</taxon>
        <taxon>Flavobacteriia</taxon>
        <taxon>Flavobacteriales</taxon>
        <taxon>Flavobacteriaceae</taxon>
        <taxon>Flavobacterium</taxon>
    </lineage>
</organism>
<dbReference type="InterPro" id="IPR029045">
    <property type="entry name" value="ClpP/crotonase-like_dom_sf"/>
</dbReference>
<dbReference type="EMBL" id="QCZI01000006">
    <property type="protein sequence ID" value="PWA05688.1"/>
    <property type="molecule type" value="Genomic_DNA"/>
</dbReference>
<dbReference type="SUPFAM" id="SSF52096">
    <property type="entry name" value="ClpP/crotonase"/>
    <property type="match status" value="1"/>
</dbReference>
<dbReference type="GO" id="GO:0016020">
    <property type="term" value="C:membrane"/>
    <property type="evidence" value="ECO:0007669"/>
    <property type="project" value="InterPro"/>
</dbReference>
<dbReference type="Gene3D" id="3.90.226.10">
    <property type="entry name" value="2-enoyl-CoA Hydratase, Chain A, domain 1"/>
    <property type="match status" value="1"/>
</dbReference>
<dbReference type="AlphaFoldDB" id="A0A2U1JLF6"/>
<evidence type="ECO:0000313" key="2">
    <source>
        <dbReference type="Proteomes" id="UP000245449"/>
    </source>
</evidence>
<protein>
    <submittedName>
        <fullName evidence="1">Serine dehydrogenasease</fullName>
    </submittedName>
</protein>
<accession>A0A2U1JLF6</accession>
<sequence length="288" mass="32947">MIPPVTNTIKESLKKKLIELANVLDGDIFTYYGIIIDGYENQILKLIEDITDKKDKIFVVLTTGGGSAIAVERYVNILRHHYNEVNFIVPDYAFSAGTIFCMSGDNIYMDYFSVLGPIDPQVQNKDGNWVAALGYLDKINELIVKANNNTLSQAEFIILKDFDLAELKGYEQAKELTIDLLKKWLVNYKFKNWATHQTNAALLGQAVTIEQKEDRAKEIADLLSNNNEWKSHGRPINIELLENKLKLRIEDYSNNVAIRPIIRNYYELLADFVKSNNSNIFVQTKNFI</sequence>
<dbReference type="PANTHER" id="PTHR35984:SF1">
    <property type="entry name" value="PERIPLASMIC SERINE PROTEASE"/>
    <property type="match status" value="1"/>
</dbReference>
<dbReference type="Pfam" id="PF01972">
    <property type="entry name" value="SDH_protease"/>
    <property type="match status" value="1"/>
</dbReference>
<dbReference type="RefSeq" id="WP_116724615.1">
    <property type="nucleotide sequence ID" value="NZ_QCZI01000006.1"/>
</dbReference>
<dbReference type="Proteomes" id="UP000245449">
    <property type="component" value="Unassembled WGS sequence"/>
</dbReference>
<keyword evidence="2" id="KW-1185">Reference proteome</keyword>
<dbReference type="PANTHER" id="PTHR35984">
    <property type="entry name" value="PERIPLASMIC SERINE PROTEASE"/>
    <property type="match status" value="1"/>
</dbReference>
<gene>
    <name evidence="1" type="ORF">DB895_06820</name>
</gene>
<dbReference type="InterPro" id="IPR002825">
    <property type="entry name" value="Pept_S49_ser-pept_pro"/>
</dbReference>